<reference evidence="2" key="1">
    <citation type="journal article" date="2023" name="Mol. Phylogenet. Evol.">
        <title>Genome-scale phylogeny and comparative genomics of the fungal order Sordariales.</title>
        <authorList>
            <person name="Hensen N."/>
            <person name="Bonometti L."/>
            <person name="Westerberg I."/>
            <person name="Brannstrom I.O."/>
            <person name="Guillou S."/>
            <person name="Cros-Aarteil S."/>
            <person name="Calhoun S."/>
            <person name="Haridas S."/>
            <person name="Kuo A."/>
            <person name="Mondo S."/>
            <person name="Pangilinan J."/>
            <person name="Riley R."/>
            <person name="LaButti K."/>
            <person name="Andreopoulos B."/>
            <person name="Lipzen A."/>
            <person name="Chen C."/>
            <person name="Yan M."/>
            <person name="Daum C."/>
            <person name="Ng V."/>
            <person name="Clum A."/>
            <person name="Steindorff A."/>
            <person name="Ohm R.A."/>
            <person name="Martin F."/>
            <person name="Silar P."/>
            <person name="Natvig D.O."/>
            <person name="Lalanne C."/>
            <person name="Gautier V."/>
            <person name="Ament-Velasquez S.L."/>
            <person name="Kruys A."/>
            <person name="Hutchinson M.I."/>
            <person name="Powell A.J."/>
            <person name="Barry K."/>
            <person name="Miller A.N."/>
            <person name="Grigoriev I.V."/>
            <person name="Debuchy R."/>
            <person name="Gladieux P."/>
            <person name="Hiltunen Thoren M."/>
            <person name="Johannesson H."/>
        </authorList>
    </citation>
    <scope>NUCLEOTIDE SEQUENCE</scope>
    <source>
        <strain evidence="2">PSN309</strain>
    </source>
</reference>
<sequence>MMKQGLSFLSAFALLQLASAGCCRMNQCLKAIAAPLVNGPQDCSSLLETVTITPEVTTVTATATEVPTESVYTSLVETDIVTETVTSTVSTETSTSTISTTVTAATVTQRSFVYTTRPYATTTVFVTSVTTIPAIIETRIAGRALSPSIPSYAAADCPTWDKYVSACKCVGVVQQTVTGTPSTATITVGFTESAFVTTISVPVTVSTTTTVVEPETATETGVEMITASLTETITTTVTNNVLVIGSTGTVTSTIIQTTVAAPVETCRSDVGRFQSSTTVAGADRYMYADTYNGMAGVYGSVKWQAPPASSASSSEADKYKWVIDDGGFLATTYGNTFKVSAYVNPNAGVSAQLMLAMNAEAPAFYLKVKGCVSSVTGVLALDAGGRKNILSCNGNLYISSGSGADTGLPCVSVSNPSIASV</sequence>
<dbReference type="Proteomes" id="UP001302126">
    <property type="component" value="Unassembled WGS sequence"/>
</dbReference>
<accession>A0AAN6WII3</accession>
<protein>
    <submittedName>
        <fullName evidence="2">Uncharacterized protein</fullName>
    </submittedName>
</protein>
<name>A0AAN6WII3_9PEZI</name>
<evidence type="ECO:0000313" key="3">
    <source>
        <dbReference type="Proteomes" id="UP001302126"/>
    </source>
</evidence>
<organism evidence="2 3">
    <name type="scientific">Podospora australis</name>
    <dbReference type="NCBI Taxonomy" id="1536484"/>
    <lineage>
        <taxon>Eukaryota</taxon>
        <taxon>Fungi</taxon>
        <taxon>Dikarya</taxon>
        <taxon>Ascomycota</taxon>
        <taxon>Pezizomycotina</taxon>
        <taxon>Sordariomycetes</taxon>
        <taxon>Sordariomycetidae</taxon>
        <taxon>Sordariales</taxon>
        <taxon>Podosporaceae</taxon>
        <taxon>Podospora</taxon>
    </lineage>
</organism>
<gene>
    <name evidence="2" type="ORF">QBC35DRAFT_510030</name>
</gene>
<feature type="signal peptide" evidence="1">
    <location>
        <begin position="1"/>
        <end position="20"/>
    </location>
</feature>
<keyword evidence="1" id="KW-0732">Signal</keyword>
<dbReference type="PROSITE" id="PS51257">
    <property type="entry name" value="PROKAR_LIPOPROTEIN"/>
    <property type="match status" value="1"/>
</dbReference>
<comment type="caution">
    <text evidence="2">The sequence shown here is derived from an EMBL/GenBank/DDBJ whole genome shotgun (WGS) entry which is preliminary data.</text>
</comment>
<dbReference type="EMBL" id="MU864664">
    <property type="protein sequence ID" value="KAK4182414.1"/>
    <property type="molecule type" value="Genomic_DNA"/>
</dbReference>
<evidence type="ECO:0000256" key="1">
    <source>
        <dbReference type="SAM" id="SignalP"/>
    </source>
</evidence>
<evidence type="ECO:0000313" key="2">
    <source>
        <dbReference type="EMBL" id="KAK4182414.1"/>
    </source>
</evidence>
<proteinExistence type="predicted"/>
<dbReference type="AlphaFoldDB" id="A0AAN6WII3"/>
<reference evidence="2" key="2">
    <citation type="submission" date="2023-05" db="EMBL/GenBank/DDBJ databases">
        <authorList>
            <consortium name="Lawrence Berkeley National Laboratory"/>
            <person name="Steindorff A."/>
            <person name="Hensen N."/>
            <person name="Bonometti L."/>
            <person name="Westerberg I."/>
            <person name="Brannstrom I.O."/>
            <person name="Guillou S."/>
            <person name="Cros-Aarteil S."/>
            <person name="Calhoun S."/>
            <person name="Haridas S."/>
            <person name="Kuo A."/>
            <person name="Mondo S."/>
            <person name="Pangilinan J."/>
            <person name="Riley R."/>
            <person name="Labutti K."/>
            <person name="Andreopoulos B."/>
            <person name="Lipzen A."/>
            <person name="Chen C."/>
            <person name="Yanf M."/>
            <person name="Daum C."/>
            <person name="Ng V."/>
            <person name="Clum A."/>
            <person name="Ohm R."/>
            <person name="Martin F."/>
            <person name="Silar P."/>
            <person name="Natvig D."/>
            <person name="Lalanne C."/>
            <person name="Gautier V."/>
            <person name="Ament-Velasquez S.L."/>
            <person name="Kruys A."/>
            <person name="Hutchinson M.I."/>
            <person name="Powell A.J."/>
            <person name="Barry K."/>
            <person name="Miller A.N."/>
            <person name="Grigoriev I.V."/>
            <person name="Debuchy R."/>
            <person name="Gladieux P."/>
            <person name="Thoren M.H."/>
            <person name="Johannesson H."/>
        </authorList>
    </citation>
    <scope>NUCLEOTIDE SEQUENCE</scope>
    <source>
        <strain evidence="2">PSN309</strain>
    </source>
</reference>
<keyword evidence="3" id="KW-1185">Reference proteome</keyword>
<feature type="chain" id="PRO_5042864654" evidence="1">
    <location>
        <begin position="21"/>
        <end position="421"/>
    </location>
</feature>